<dbReference type="SUPFAM" id="SSF55961">
    <property type="entry name" value="Bet v1-like"/>
    <property type="match status" value="1"/>
</dbReference>
<dbReference type="InterPro" id="IPR044043">
    <property type="entry name" value="VanA_C_cat"/>
</dbReference>
<evidence type="ECO:0000313" key="3">
    <source>
        <dbReference type="EMBL" id="KKM46577.1"/>
    </source>
</evidence>
<dbReference type="Gene3D" id="3.90.380.10">
    <property type="entry name" value="Naphthalene 1,2-dioxygenase Alpha Subunit, Chain A, domain 1"/>
    <property type="match status" value="1"/>
</dbReference>
<feature type="domain" description="Vanillate O-demethylase oxygenase-like C-terminal catalytic" evidence="2">
    <location>
        <begin position="97"/>
        <end position="263"/>
    </location>
</feature>
<comment type="caution">
    <text evidence="3">The sequence shown here is derived from an EMBL/GenBank/DDBJ whole genome shotgun (WGS) entry which is preliminary data.</text>
</comment>
<dbReference type="GO" id="GO:0016491">
    <property type="term" value="F:oxidoreductase activity"/>
    <property type="evidence" value="ECO:0007669"/>
    <property type="project" value="UniProtKB-KW"/>
</dbReference>
<proteinExistence type="predicted"/>
<name>A0A0F9J8W3_9ZZZZ</name>
<keyword evidence="1" id="KW-0560">Oxidoreductase</keyword>
<dbReference type="EMBL" id="LAZR01012032">
    <property type="protein sequence ID" value="KKM46577.1"/>
    <property type="molecule type" value="Genomic_DNA"/>
</dbReference>
<protein>
    <recommendedName>
        <fullName evidence="2">Vanillate O-demethylase oxygenase-like C-terminal catalytic domain-containing protein</fullName>
    </recommendedName>
</protein>
<sequence>MNAQDDPSVWNCWYVVGSPIDIRRRNLTTTRLLGHQIDLTIHKTWISVECEGRPLPVTERLGYIWTTLGEPDGPPQTLLEYYEIDRVVMNIWSTPLKCSGLRIVDNVIDNAHFPFVHPGILGDQDHFDITCGQTHVDDAGTLWSTSQKAWLPIAQSIAEYTYRIADPYSVILYIHRPETPGRYDFLGIFAQPLDEENFVAHKMLAWVAEDWMDAKQLKSDQQWISAQDKYVLERHISKKLPLGDQETSVPVDATSMAYRKWLGARGVRYGAIV</sequence>
<organism evidence="3">
    <name type="scientific">marine sediment metagenome</name>
    <dbReference type="NCBI Taxonomy" id="412755"/>
    <lineage>
        <taxon>unclassified sequences</taxon>
        <taxon>metagenomes</taxon>
        <taxon>ecological metagenomes</taxon>
    </lineage>
</organism>
<dbReference type="AlphaFoldDB" id="A0A0F9J8W3"/>
<gene>
    <name evidence="3" type="ORF">LCGC14_1559640</name>
</gene>
<reference evidence="3" key="1">
    <citation type="journal article" date="2015" name="Nature">
        <title>Complex archaea that bridge the gap between prokaryotes and eukaryotes.</title>
        <authorList>
            <person name="Spang A."/>
            <person name="Saw J.H."/>
            <person name="Jorgensen S.L."/>
            <person name="Zaremba-Niedzwiedzka K."/>
            <person name="Martijn J."/>
            <person name="Lind A.E."/>
            <person name="van Eijk R."/>
            <person name="Schleper C."/>
            <person name="Guy L."/>
            <person name="Ettema T.J."/>
        </authorList>
    </citation>
    <scope>NUCLEOTIDE SEQUENCE</scope>
</reference>
<evidence type="ECO:0000256" key="1">
    <source>
        <dbReference type="ARBA" id="ARBA00023002"/>
    </source>
</evidence>
<accession>A0A0F9J8W3</accession>
<evidence type="ECO:0000259" key="2">
    <source>
        <dbReference type="Pfam" id="PF19112"/>
    </source>
</evidence>
<dbReference type="Pfam" id="PF19112">
    <property type="entry name" value="VanA_C"/>
    <property type="match status" value="1"/>
</dbReference>